<sequence length="392" mass="45914">MEIRTAYQSYRKKPYVARWSENGKSRNRFFATVKDRAQFIESFQQNATRQDTSIPLIEPRKLIRWQEAVKLDPAADPVEVYRFWLQRKPAQARQILLSDASQAYLRMMVEVGRDVNYTGHARKALEDFRGGAGDKPIHTYDAEALREHLYGLPYAAVTIRHRRSHLLCAFAWWVEQGWLAENPVEKVKRPQVVTDEPGILSVDDMARLFRINQRVDPEICGLLALGAFAGMRTSAIAKVDYEEIDFAQRGILTPASKTKKRRRQWIEGLPDNLWKWLKRTPKEAFDMDQRQILHRRAEAYKRAGLLVESDDIAYENRKRQEQSKPLVNWKPKFPPKNCLRHSFATYHVALHRDPGKTALILSHRNQEVLYQHYLGIATQEQAERYFYIVPRR</sequence>
<protein>
    <recommendedName>
        <fullName evidence="3">Tyr recombinase domain-containing protein</fullName>
    </recommendedName>
</protein>
<dbReference type="InterPro" id="IPR002104">
    <property type="entry name" value="Integrase_catalytic"/>
</dbReference>
<name>A0A842HDU0_9BACT</name>
<evidence type="ECO:0000256" key="1">
    <source>
        <dbReference type="ARBA" id="ARBA00023125"/>
    </source>
</evidence>
<dbReference type="SUPFAM" id="SSF56349">
    <property type="entry name" value="DNA breaking-rejoining enzymes"/>
    <property type="match status" value="1"/>
</dbReference>
<dbReference type="Proteomes" id="UP000546464">
    <property type="component" value="Unassembled WGS sequence"/>
</dbReference>
<dbReference type="GO" id="GO:0003677">
    <property type="term" value="F:DNA binding"/>
    <property type="evidence" value="ECO:0007669"/>
    <property type="project" value="UniProtKB-KW"/>
</dbReference>
<dbReference type="EMBL" id="JACHVB010000014">
    <property type="protein sequence ID" value="MBC2593747.1"/>
    <property type="molecule type" value="Genomic_DNA"/>
</dbReference>
<dbReference type="RefSeq" id="WP_185674746.1">
    <property type="nucleotide sequence ID" value="NZ_JACHVB010000014.1"/>
</dbReference>
<dbReference type="GO" id="GO:0006310">
    <property type="term" value="P:DNA recombination"/>
    <property type="evidence" value="ECO:0007669"/>
    <property type="project" value="UniProtKB-KW"/>
</dbReference>
<dbReference type="InterPro" id="IPR010998">
    <property type="entry name" value="Integrase_recombinase_N"/>
</dbReference>
<keyword evidence="5" id="KW-1185">Reference proteome</keyword>
<accession>A0A842HDU0</accession>
<evidence type="ECO:0000313" key="4">
    <source>
        <dbReference type="EMBL" id="MBC2593747.1"/>
    </source>
</evidence>
<proteinExistence type="predicted"/>
<keyword evidence="2" id="KW-0233">DNA recombination</keyword>
<dbReference type="AlphaFoldDB" id="A0A842HDU0"/>
<comment type="caution">
    <text evidence="4">The sequence shown here is derived from an EMBL/GenBank/DDBJ whole genome shotgun (WGS) entry which is preliminary data.</text>
</comment>
<evidence type="ECO:0000259" key="3">
    <source>
        <dbReference type="PROSITE" id="PS51898"/>
    </source>
</evidence>
<dbReference type="Gene3D" id="1.10.150.130">
    <property type="match status" value="1"/>
</dbReference>
<gene>
    <name evidence="4" type="ORF">H5P28_05680</name>
</gene>
<dbReference type="PROSITE" id="PS51898">
    <property type="entry name" value="TYR_RECOMBINASE"/>
    <property type="match status" value="1"/>
</dbReference>
<keyword evidence="1" id="KW-0238">DNA-binding</keyword>
<feature type="domain" description="Tyr recombinase" evidence="3">
    <location>
        <begin position="195"/>
        <end position="386"/>
    </location>
</feature>
<reference evidence="4 5" key="1">
    <citation type="submission" date="2020-07" db="EMBL/GenBank/DDBJ databases">
        <authorList>
            <person name="Feng X."/>
        </authorList>
    </citation>
    <scope>NUCLEOTIDE SEQUENCE [LARGE SCALE GENOMIC DNA]</scope>
    <source>
        <strain evidence="4 5">JCM31066</strain>
    </source>
</reference>
<dbReference type="GO" id="GO:0015074">
    <property type="term" value="P:DNA integration"/>
    <property type="evidence" value="ECO:0007669"/>
    <property type="project" value="InterPro"/>
</dbReference>
<organism evidence="4 5">
    <name type="scientific">Ruficoccus amylovorans</name>
    <dbReference type="NCBI Taxonomy" id="1804625"/>
    <lineage>
        <taxon>Bacteria</taxon>
        <taxon>Pseudomonadati</taxon>
        <taxon>Verrucomicrobiota</taxon>
        <taxon>Opitutia</taxon>
        <taxon>Puniceicoccales</taxon>
        <taxon>Cerasicoccaceae</taxon>
        <taxon>Ruficoccus</taxon>
    </lineage>
</organism>
<evidence type="ECO:0000313" key="5">
    <source>
        <dbReference type="Proteomes" id="UP000546464"/>
    </source>
</evidence>
<evidence type="ECO:0000256" key="2">
    <source>
        <dbReference type="ARBA" id="ARBA00023172"/>
    </source>
</evidence>
<dbReference type="Gene3D" id="1.10.443.10">
    <property type="entry name" value="Intergrase catalytic core"/>
    <property type="match status" value="1"/>
</dbReference>
<dbReference type="InterPro" id="IPR013762">
    <property type="entry name" value="Integrase-like_cat_sf"/>
</dbReference>
<dbReference type="InterPro" id="IPR011010">
    <property type="entry name" value="DNA_brk_join_enz"/>
</dbReference>